<evidence type="ECO:0000313" key="2">
    <source>
        <dbReference type="WBParaSite" id="HPLM_0000279801-mRNA-1"/>
    </source>
</evidence>
<dbReference type="OMA" id="MHTREHE"/>
<sequence length="327" mass="38383">MVNPTLRRDWLRKKHKFDVRADKVLDFVAQSTSNFERIVDELCKEKRRAEERLDDCMQLQEKQLFRILRKEMTVEAEVTAEQIRNLKEQVEQQEVRIANLKEIMHTREHEKMEETELNKKGATLERAQTETETDRDYFEKMIQEIQGDEEVTNEQEEECTDNPAQVVQLREQALELEQVLLKFPYRDIGDSSGVANVCAFCDAVDLHFSDSCPEVQDGHDRNAIVNRKGLCKRCLGKCPQDKCRFRPRDCYYCKRIRGTIIEDLAPQKGHHRALCVVPDLRGEVRVRMKRLEKKIEHLRSERGFKPGGVSTSRRSFKCDHNLTVTFN</sequence>
<evidence type="ECO:0000256" key="1">
    <source>
        <dbReference type="SAM" id="Coils"/>
    </source>
</evidence>
<protein>
    <submittedName>
        <fullName evidence="2">CXXC-type domain-containing protein</fullName>
    </submittedName>
</protein>
<accession>A0A0N4VZS4</accession>
<proteinExistence type="predicted"/>
<reference evidence="2" key="1">
    <citation type="submission" date="2017-02" db="UniProtKB">
        <authorList>
            <consortium name="WormBaseParasite"/>
        </authorList>
    </citation>
    <scope>IDENTIFICATION</scope>
</reference>
<feature type="coiled-coil region" evidence="1">
    <location>
        <begin position="32"/>
        <end position="132"/>
    </location>
</feature>
<keyword evidence="1" id="KW-0175">Coiled coil</keyword>
<dbReference type="WBParaSite" id="HPLM_0000279801-mRNA-1">
    <property type="protein sequence ID" value="HPLM_0000279801-mRNA-1"/>
    <property type="gene ID" value="HPLM_0000279801"/>
</dbReference>
<name>A0A0N4VZS4_HAEPC</name>
<organism evidence="2">
    <name type="scientific">Haemonchus placei</name>
    <name type="common">Barber's pole worm</name>
    <dbReference type="NCBI Taxonomy" id="6290"/>
    <lineage>
        <taxon>Eukaryota</taxon>
        <taxon>Metazoa</taxon>
        <taxon>Ecdysozoa</taxon>
        <taxon>Nematoda</taxon>
        <taxon>Chromadorea</taxon>
        <taxon>Rhabditida</taxon>
        <taxon>Rhabditina</taxon>
        <taxon>Rhabditomorpha</taxon>
        <taxon>Strongyloidea</taxon>
        <taxon>Trichostrongylidae</taxon>
        <taxon>Haemonchus</taxon>
    </lineage>
</organism>
<dbReference type="AlphaFoldDB" id="A0A0N4VZS4"/>